<sequence length="486" mass="54958">MTAKTPTPSFRPYTLTPLDHLLPPQHVFAYMSFRPEQPSEAVVAIESGLLELISQWPFLAGNVARVQRKDRDNVLELQPPTASYLHRCPMLLVKHHQQTISQALASPVIEYGMLHIPTTVSNSHPIPATVRFQANVMRDGLILCLSWHHQVMDSLGVTIILHSLSRFCSGRDRKSAAPRRLPMNPDKEEQARRRINQAASYNNSDLRDAYCGISYDEVRGNQPASIICRRYTMHTDRVNYLKKYLAKDYSTSPKHSPTGSQNELDNISSDDLVTALVWLSVSRARRRVASKLSSALPRVSSLSRNIEVRSMIQPPLPRSYLGNSLVLVRTQCDWKDIPAPQEASPVTRRRMDKETINALLKLALMSRAKCRSIQDEQIRGLIGRVKERDDYSAIFGAPAEVIMSSLRKTNIYTSDWGTTLGPLLDFDTIDARTDGLTLILPDRTPSKRDESPWEIRMNLPVSVMEEFEKDELLRWVTEAGKPGARL</sequence>
<dbReference type="InterPro" id="IPR051283">
    <property type="entry name" value="Sec_Metabolite_Acyltrans"/>
</dbReference>
<keyword evidence="4" id="KW-1185">Reference proteome</keyword>
<accession>A0A1L9UMP9</accession>
<organism evidence="3 4">
    <name type="scientific">Aspergillus brasiliensis (strain CBS 101740 / IMI 381727 / IBT 21946)</name>
    <dbReference type="NCBI Taxonomy" id="767769"/>
    <lineage>
        <taxon>Eukaryota</taxon>
        <taxon>Fungi</taxon>
        <taxon>Dikarya</taxon>
        <taxon>Ascomycota</taxon>
        <taxon>Pezizomycotina</taxon>
        <taxon>Eurotiomycetes</taxon>
        <taxon>Eurotiomycetidae</taxon>
        <taxon>Eurotiales</taxon>
        <taxon>Aspergillaceae</taxon>
        <taxon>Aspergillus</taxon>
        <taxon>Aspergillus subgen. Circumdati</taxon>
    </lineage>
</organism>
<evidence type="ECO:0000256" key="1">
    <source>
        <dbReference type="ARBA" id="ARBA00022679"/>
    </source>
</evidence>
<dbReference type="EMBL" id="KV878683">
    <property type="protein sequence ID" value="OJJ72994.1"/>
    <property type="molecule type" value="Genomic_DNA"/>
</dbReference>
<dbReference type="Pfam" id="PF02458">
    <property type="entry name" value="Transferase"/>
    <property type="match status" value="1"/>
</dbReference>
<dbReference type="GeneID" id="93581745"/>
<evidence type="ECO:0000313" key="3">
    <source>
        <dbReference type="EMBL" id="OJJ72994.1"/>
    </source>
</evidence>
<dbReference type="Proteomes" id="UP000184499">
    <property type="component" value="Unassembled WGS sequence"/>
</dbReference>
<evidence type="ECO:0000313" key="4">
    <source>
        <dbReference type="Proteomes" id="UP000184499"/>
    </source>
</evidence>
<dbReference type="Gene3D" id="3.30.559.10">
    <property type="entry name" value="Chloramphenicol acetyltransferase-like domain"/>
    <property type="match status" value="2"/>
</dbReference>
<dbReference type="AlphaFoldDB" id="A0A1L9UMP9"/>
<dbReference type="InterPro" id="IPR023213">
    <property type="entry name" value="CAT-like_dom_sf"/>
</dbReference>
<evidence type="ECO:0000256" key="2">
    <source>
        <dbReference type="ARBA" id="ARBA00023315"/>
    </source>
</evidence>
<reference evidence="4" key="1">
    <citation type="journal article" date="2017" name="Genome Biol.">
        <title>Comparative genomics reveals high biological diversity and specific adaptations in the industrially and medically important fungal genus Aspergillus.</title>
        <authorList>
            <person name="de Vries R.P."/>
            <person name="Riley R."/>
            <person name="Wiebenga A."/>
            <person name="Aguilar-Osorio G."/>
            <person name="Amillis S."/>
            <person name="Uchima C.A."/>
            <person name="Anderluh G."/>
            <person name="Asadollahi M."/>
            <person name="Askin M."/>
            <person name="Barry K."/>
            <person name="Battaglia E."/>
            <person name="Bayram O."/>
            <person name="Benocci T."/>
            <person name="Braus-Stromeyer S.A."/>
            <person name="Caldana C."/>
            <person name="Canovas D."/>
            <person name="Cerqueira G.C."/>
            <person name="Chen F."/>
            <person name="Chen W."/>
            <person name="Choi C."/>
            <person name="Clum A."/>
            <person name="Dos Santos R.A."/>
            <person name="Damasio A.R."/>
            <person name="Diallinas G."/>
            <person name="Emri T."/>
            <person name="Fekete E."/>
            <person name="Flipphi M."/>
            <person name="Freyberg S."/>
            <person name="Gallo A."/>
            <person name="Gournas C."/>
            <person name="Habgood R."/>
            <person name="Hainaut M."/>
            <person name="Harispe M.L."/>
            <person name="Henrissat B."/>
            <person name="Hilden K.S."/>
            <person name="Hope R."/>
            <person name="Hossain A."/>
            <person name="Karabika E."/>
            <person name="Karaffa L."/>
            <person name="Karanyi Z."/>
            <person name="Krasevec N."/>
            <person name="Kuo A."/>
            <person name="Kusch H."/>
            <person name="LaButti K."/>
            <person name="Lagendijk E.L."/>
            <person name="Lapidus A."/>
            <person name="Levasseur A."/>
            <person name="Lindquist E."/>
            <person name="Lipzen A."/>
            <person name="Logrieco A.F."/>
            <person name="MacCabe A."/>
            <person name="Maekelae M.R."/>
            <person name="Malavazi I."/>
            <person name="Melin P."/>
            <person name="Meyer V."/>
            <person name="Mielnichuk N."/>
            <person name="Miskei M."/>
            <person name="Molnar A.P."/>
            <person name="Mule G."/>
            <person name="Ngan C.Y."/>
            <person name="Orejas M."/>
            <person name="Orosz E."/>
            <person name="Ouedraogo J.P."/>
            <person name="Overkamp K.M."/>
            <person name="Park H.-S."/>
            <person name="Perrone G."/>
            <person name="Piumi F."/>
            <person name="Punt P.J."/>
            <person name="Ram A.F."/>
            <person name="Ramon A."/>
            <person name="Rauscher S."/>
            <person name="Record E."/>
            <person name="Riano-Pachon D.M."/>
            <person name="Robert V."/>
            <person name="Roehrig J."/>
            <person name="Ruller R."/>
            <person name="Salamov A."/>
            <person name="Salih N.S."/>
            <person name="Samson R.A."/>
            <person name="Sandor E."/>
            <person name="Sanguinetti M."/>
            <person name="Schuetze T."/>
            <person name="Sepcic K."/>
            <person name="Shelest E."/>
            <person name="Sherlock G."/>
            <person name="Sophianopoulou V."/>
            <person name="Squina F.M."/>
            <person name="Sun H."/>
            <person name="Susca A."/>
            <person name="Todd R.B."/>
            <person name="Tsang A."/>
            <person name="Unkles S.E."/>
            <person name="van de Wiele N."/>
            <person name="van Rossen-Uffink D."/>
            <person name="Oliveira J.V."/>
            <person name="Vesth T.C."/>
            <person name="Visser J."/>
            <person name="Yu J.-H."/>
            <person name="Zhou M."/>
            <person name="Andersen M.R."/>
            <person name="Archer D.B."/>
            <person name="Baker S.E."/>
            <person name="Benoit I."/>
            <person name="Brakhage A.A."/>
            <person name="Braus G.H."/>
            <person name="Fischer R."/>
            <person name="Frisvad J.C."/>
            <person name="Goldman G.H."/>
            <person name="Houbraken J."/>
            <person name="Oakley B."/>
            <person name="Pocsi I."/>
            <person name="Scazzocchio C."/>
            <person name="Seiboth B."/>
            <person name="vanKuyk P.A."/>
            <person name="Wortman J."/>
            <person name="Dyer P.S."/>
            <person name="Grigoriev I.V."/>
        </authorList>
    </citation>
    <scope>NUCLEOTIDE SEQUENCE [LARGE SCALE GENOMIC DNA]</scope>
    <source>
        <strain evidence="4">CBS 101740 / IMI 381727 / IBT 21946</strain>
    </source>
</reference>
<protein>
    <submittedName>
        <fullName evidence="3">Uncharacterized protein</fullName>
    </submittedName>
</protein>
<proteinExistence type="predicted"/>
<gene>
    <name evidence="3" type="ORF">ASPBRDRAFT_74851</name>
</gene>
<dbReference type="STRING" id="767769.A0A1L9UMP9"/>
<name>A0A1L9UMP9_ASPBC</name>
<dbReference type="OrthoDB" id="1862401at2759"/>
<dbReference type="RefSeq" id="XP_067480242.1">
    <property type="nucleotide sequence ID" value="XM_067629258.1"/>
</dbReference>
<keyword evidence="1" id="KW-0808">Transferase</keyword>
<dbReference type="GO" id="GO:0016746">
    <property type="term" value="F:acyltransferase activity"/>
    <property type="evidence" value="ECO:0007669"/>
    <property type="project" value="UniProtKB-KW"/>
</dbReference>
<dbReference type="PANTHER" id="PTHR31896:SF64">
    <property type="entry name" value="TRICHOTHECENE 3-O-ACETYLTRANSFERASE"/>
    <property type="match status" value="1"/>
</dbReference>
<dbReference type="PANTHER" id="PTHR31896">
    <property type="entry name" value="FAMILY REGULATORY PROTEIN, PUTATIVE (AFU_ORTHOLOGUE AFUA_3G14730)-RELATED"/>
    <property type="match status" value="1"/>
</dbReference>
<keyword evidence="2" id="KW-0012">Acyltransferase</keyword>
<dbReference type="OMA" id="FRPGWGV"/>
<dbReference type="VEuPathDB" id="FungiDB:ASPBRDRAFT_74851"/>